<dbReference type="GO" id="GO:0005524">
    <property type="term" value="F:ATP binding"/>
    <property type="evidence" value="ECO:0007669"/>
    <property type="project" value="UniProtKB-UniRule"/>
</dbReference>
<dbReference type="Pfam" id="PF02223">
    <property type="entry name" value="Thymidylate_kin"/>
    <property type="match status" value="1"/>
</dbReference>
<keyword evidence="6 12" id="KW-0547">Nucleotide-binding</keyword>
<evidence type="ECO:0000256" key="1">
    <source>
        <dbReference type="ARBA" id="ARBA00009776"/>
    </source>
</evidence>
<comment type="similarity">
    <text evidence="1 12">Belongs to the thymidylate kinase family.</text>
</comment>
<dbReference type="Proteomes" id="UP000305674">
    <property type="component" value="Unassembled WGS sequence"/>
</dbReference>
<protein>
    <recommendedName>
        <fullName evidence="3 12">Thymidylate kinase</fullName>
        <ecNumber evidence="2 12">2.7.4.9</ecNumber>
    </recommendedName>
    <alternativeName>
        <fullName evidence="9 12">dTMP kinase</fullName>
    </alternativeName>
</protein>
<dbReference type="GO" id="GO:0006235">
    <property type="term" value="P:dTTP biosynthetic process"/>
    <property type="evidence" value="ECO:0007669"/>
    <property type="project" value="UniProtKB-UniRule"/>
</dbReference>
<dbReference type="RefSeq" id="WP_136851742.1">
    <property type="nucleotide sequence ID" value="NZ_SWCI01000002.1"/>
</dbReference>
<dbReference type="GO" id="GO:0006233">
    <property type="term" value="P:dTDP biosynthetic process"/>
    <property type="evidence" value="ECO:0007669"/>
    <property type="project" value="InterPro"/>
</dbReference>
<feature type="binding site" evidence="12">
    <location>
        <begin position="12"/>
        <end position="19"/>
    </location>
    <ligand>
        <name>ATP</name>
        <dbReference type="ChEBI" id="CHEBI:30616"/>
    </ligand>
</feature>
<dbReference type="PANTHER" id="PTHR10344:SF4">
    <property type="entry name" value="UMP-CMP KINASE 2, MITOCHONDRIAL"/>
    <property type="match status" value="1"/>
</dbReference>
<dbReference type="GO" id="GO:0004798">
    <property type="term" value="F:dTMP kinase activity"/>
    <property type="evidence" value="ECO:0007669"/>
    <property type="project" value="UniProtKB-UniRule"/>
</dbReference>
<evidence type="ECO:0000256" key="10">
    <source>
        <dbReference type="ARBA" id="ARBA00048743"/>
    </source>
</evidence>
<evidence type="ECO:0000313" key="14">
    <source>
        <dbReference type="EMBL" id="TKB50403.1"/>
    </source>
</evidence>
<comment type="caution">
    <text evidence="14">The sequence shown here is derived from an EMBL/GenBank/DDBJ whole genome shotgun (WGS) entry which is preliminary data.</text>
</comment>
<evidence type="ECO:0000256" key="4">
    <source>
        <dbReference type="ARBA" id="ARBA00022679"/>
    </source>
</evidence>
<evidence type="ECO:0000256" key="9">
    <source>
        <dbReference type="ARBA" id="ARBA00029962"/>
    </source>
</evidence>
<evidence type="ECO:0000259" key="13">
    <source>
        <dbReference type="Pfam" id="PF02223"/>
    </source>
</evidence>
<comment type="function">
    <text evidence="11 12">Phosphorylation of dTMP to form dTDP in both de novo and salvage pathways of dTTP synthesis.</text>
</comment>
<dbReference type="EMBL" id="SWCI01000002">
    <property type="protein sequence ID" value="TKB50403.1"/>
    <property type="molecule type" value="Genomic_DNA"/>
</dbReference>
<keyword evidence="7 12" id="KW-0418">Kinase</keyword>
<dbReference type="InterPro" id="IPR018095">
    <property type="entry name" value="Thymidylate_kin_CS"/>
</dbReference>
<evidence type="ECO:0000256" key="3">
    <source>
        <dbReference type="ARBA" id="ARBA00017144"/>
    </source>
</evidence>
<accession>A0A4V5NYJ8</accession>
<dbReference type="EC" id="2.7.4.9" evidence="2 12"/>
<dbReference type="OrthoDB" id="9774907at2"/>
<comment type="catalytic activity">
    <reaction evidence="10 12">
        <text>dTMP + ATP = dTDP + ADP</text>
        <dbReference type="Rhea" id="RHEA:13517"/>
        <dbReference type="ChEBI" id="CHEBI:30616"/>
        <dbReference type="ChEBI" id="CHEBI:58369"/>
        <dbReference type="ChEBI" id="CHEBI:63528"/>
        <dbReference type="ChEBI" id="CHEBI:456216"/>
        <dbReference type="EC" id="2.7.4.9"/>
    </reaction>
</comment>
<keyword evidence="5 12" id="KW-0545">Nucleotide biosynthesis</keyword>
<sequence>MSQTGKFIVIEGLEGAGKSSAIERVNAWFETHFPGQSRVNTREPGGTPLAEEIREIWKRPRQEPMANLTELLMVYACRAQLVETVIKPALEQGKWVIGDRHNLSSLAYQGAGRGLTREVAGLSTITLGPFKPDLTLYLDIDPKAGLERARGRGELDRIELESLDFFERARQCYLEQAASDPSIRTIDASQPMEKVQQDIELALAEALL</sequence>
<dbReference type="GO" id="GO:0006227">
    <property type="term" value="P:dUDP biosynthetic process"/>
    <property type="evidence" value="ECO:0007669"/>
    <property type="project" value="TreeGrafter"/>
</dbReference>
<dbReference type="GO" id="GO:0005829">
    <property type="term" value="C:cytosol"/>
    <property type="evidence" value="ECO:0007669"/>
    <property type="project" value="TreeGrafter"/>
</dbReference>
<feature type="domain" description="Thymidylate kinase-like" evidence="13">
    <location>
        <begin position="10"/>
        <end position="199"/>
    </location>
</feature>
<evidence type="ECO:0000256" key="6">
    <source>
        <dbReference type="ARBA" id="ARBA00022741"/>
    </source>
</evidence>
<keyword evidence="15" id="KW-1185">Reference proteome</keyword>
<dbReference type="HAMAP" id="MF_00165">
    <property type="entry name" value="Thymidylate_kinase"/>
    <property type="match status" value="1"/>
</dbReference>
<dbReference type="AlphaFoldDB" id="A0A4V5NYJ8"/>
<reference evidence="14 15" key="1">
    <citation type="submission" date="2019-04" db="EMBL/GenBank/DDBJ databases">
        <authorList>
            <person name="Hwang J.C."/>
        </authorList>
    </citation>
    <scope>NUCLEOTIDE SEQUENCE [LARGE SCALE GENOMIC DNA]</scope>
    <source>
        <strain evidence="14 15">IMCC35001</strain>
    </source>
</reference>
<name>A0A4V5NYJ8_9GAMM</name>
<dbReference type="FunFam" id="3.40.50.300:FF:000225">
    <property type="entry name" value="Thymidylate kinase"/>
    <property type="match status" value="1"/>
</dbReference>
<dbReference type="SUPFAM" id="SSF52540">
    <property type="entry name" value="P-loop containing nucleoside triphosphate hydrolases"/>
    <property type="match status" value="1"/>
</dbReference>
<dbReference type="NCBIfam" id="TIGR00041">
    <property type="entry name" value="DTMP_kinase"/>
    <property type="match status" value="1"/>
</dbReference>
<organism evidence="14 15">
    <name type="scientific">Ferrimonas sediminicola</name>
    <dbReference type="NCBI Taxonomy" id="2569538"/>
    <lineage>
        <taxon>Bacteria</taxon>
        <taxon>Pseudomonadati</taxon>
        <taxon>Pseudomonadota</taxon>
        <taxon>Gammaproteobacteria</taxon>
        <taxon>Alteromonadales</taxon>
        <taxon>Ferrimonadaceae</taxon>
        <taxon>Ferrimonas</taxon>
    </lineage>
</organism>
<dbReference type="Gene3D" id="3.40.50.300">
    <property type="entry name" value="P-loop containing nucleotide triphosphate hydrolases"/>
    <property type="match status" value="1"/>
</dbReference>
<keyword evidence="4 12" id="KW-0808">Transferase</keyword>
<evidence type="ECO:0000256" key="12">
    <source>
        <dbReference type="HAMAP-Rule" id="MF_00165"/>
    </source>
</evidence>
<evidence type="ECO:0000313" key="15">
    <source>
        <dbReference type="Proteomes" id="UP000305674"/>
    </source>
</evidence>
<evidence type="ECO:0000256" key="8">
    <source>
        <dbReference type="ARBA" id="ARBA00022840"/>
    </source>
</evidence>
<evidence type="ECO:0000256" key="2">
    <source>
        <dbReference type="ARBA" id="ARBA00012980"/>
    </source>
</evidence>
<dbReference type="InterPro" id="IPR039430">
    <property type="entry name" value="Thymidylate_kin-like_dom"/>
</dbReference>
<proteinExistence type="inferred from homology"/>
<dbReference type="InterPro" id="IPR018094">
    <property type="entry name" value="Thymidylate_kinase"/>
</dbReference>
<evidence type="ECO:0000256" key="7">
    <source>
        <dbReference type="ARBA" id="ARBA00022777"/>
    </source>
</evidence>
<keyword evidence="8 12" id="KW-0067">ATP-binding</keyword>
<dbReference type="PANTHER" id="PTHR10344">
    <property type="entry name" value="THYMIDYLATE KINASE"/>
    <property type="match status" value="1"/>
</dbReference>
<gene>
    <name evidence="12" type="primary">tmk</name>
    <name evidence="14" type="ORF">FCL40_04410</name>
</gene>
<dbReference type="PROSITE" id="PS01331">
    <property type="entry name" value="THYMIDYLATE_KINASE"/>
    <property type="match status" value="1"/>
</dbReference>
<dbReference type="CDD" id="cd01672">
    <property type="entry name" value="TMPK"/>
    <property type="match status" value="1"/>
</dbReference>
<evidence type="ECO:0000256" key="5">
    <source>
        <dbReference type="ARBA" id="ARBA00022727"/>
    </source>
</evidence>
<evidence type="ECO:0000256" key="11">
    <source>
        <dbReference type="ARBA" id="ARBA00057735"/>
    </source>
</evidence>
<dbReference type="InterPro" id="IPR027417">
    <property type="entry name" value="P-loop_NTPase"/>
</dbReference>